<proteinExistence type="predicted"/>
<dbReference type="EMBL" id="MU826445">
    <property type="protein sequence ID" value="KAJ7375858.1"/>
    <property type="molecule type" value="Genomic_DNA"/>
</dbReference>
<name>A0A9W9Z5Y5_9CNID</name>
<dbReference type="AlphaFoldDB" id="A0A9W9Z5Y5"/>
<protein>
    <submittedName>
        <fullName evidence="1">Uncharacterized protein</fullName>
    </submittedName>
</protein>
<accession>A0A9W9Z5Y5</accession>
<sequence length="120" mass="13881">MAMLTNVKGKSAAPVDVQIDFDVQRYLWGDRGIVSEHPGYKLYNKEDFFRFTTLPESWWYCLDLHGQGKAVDFPLKMKSVLSWTPVQYIKENGTLKQAPRAPVEKVKIHFCKKACDSRKL</sequence>
<dbReference type="OrthoDB" id="5979384at2759"/>
<evidence type="ECO:0000313" key="2">
    <source>
        <dbReference type="Proteomes" id="UP001163046"/>
    </source>
</evidence>
<organism evidence="1 2">
    <name type="scientific">Desmophyllum pertusum</name>
    <dbReference type="NCBI Taxonomy" id="174260"/>
    <lineage>
        <taxon>Eukaryota</taxon>
        <taxon>Metazoa</taxon>
        <taxon>Cnidaria</taxon>
        <taxon>Anthozoa</taxon>
        <taxon>Hexacorallia</taxon>
        <taxon>Scleractinia</taxon>
        <taxon>Caryophylliina</taxon>
        <taxon>Caryophylliidae</taxon>
        <taxon>Desmophyllum</taxon>
    </lineage>
</organism>
<reference evidence="1" key="1">
    <citation type="submission" date="2023-01" db="EMBL/GenBank/DDBJ databases">
        <title>Genome assembly of the deep-sea coral Lophelia pertusa.</title>
        <authorList>
            <person name="Herrera S."/>
            <person name="Cordes E."/>
        </authorList>
    </citation>
    <scope>NUCLEOTIDE SEQUENCE</scope>
    <source>
        <strain evidence="1">USNM1676648</strain>
        <tissue evidence="1">Polyp</tissue>
    </source>
</reference>
<keyword evidence="2" id="KW-1185">Reference proteome</keyword>
<evidence type="ECO:0000313" key="1">
    <source>
        <dbReference type="EMBL" id="KAJ7375858.1"/>
    </source>
</evidence>
<gene>
    <name evidence="1" type="ORF">OS493_038388</name>
</gene>
<dbReference type="Proteomes" id="UP001163046">
    <property type="component" value="Unassembled WGS sequence"/>
</dbReference>
<comment type="caution">
    <text evidence="1">The sequence shown here is derived from an EMBL/GenBank/DDBJ whole genome shotgun (WGS) entry which is preliminary data.</text>
</comment>